<comment type="subcellular location">
    <subcellularLocation>
        <location evidence="5">Cytoplasm</location>
    </subcellularLocation>
</comment>
<keyword evidence="4 5" id="KW-0010">Activator</keyword>
<feature type="compositionally biased region" description="Basic and acidic residues" evidence="6">
    <location>
        <begin position="59"/>
        <end position="72"/>
    </location>
</feature>
<evidence type="ECO:0000313" key="7">
    <source>
        <dbReference type="EMBL" id="QHG09660.1"/>
    </source>
</evidence>
<dbReference type="GO" id="GO:0005829">
    <property type="term" value="C:cytosol"/>
    <property type="evidence" value="ECO:0007669"/>
    <property type="project" value="TreeGrafter"/>
</dbReference>
<dbReference type="AlphaFoldDB" id="A0A6P1KFM0"/>
<dbReference type="InterPro" id="IPR003751">
    <property type="entry name" value="CsrA"/>
</dbReference>
<dbReference type="GO" id="GO:0045948">
    <property type="term" value="P:positive regulation of translational initiation"/>
    <property type="evidence" value="ECO:0007669"/>
    <property type="project" value="UniProtKB-UniRule"/>
</dbReference>
<comment type="similarity">
    <text evidence="5">Belongs to the CsrA/RsmA family.</text>
</comment>
<dbReference type="NCBIfam" id="NF002469">
    <property type="entry name" value="PRK01712.1"/>
    <property type="match status" value="1"/>
</dbReference>
<reference evidence="7" key="1">
    <citation type="journal article" date="2020" name="Microbiol. Resour. Announc.">
        <title>Complete Genome Sequence of Moraxella osloensis Strain YV1, Isolated from an Australian Wastewater Treatment Plant.</title>
        <authorList>
            <person name="Batinovic S."/>
            <person name="Rice D.T.F."/>
            <person name="Seviour R.J."/>
            <person name="Petrovski S."/>
        </authorList>
    </citation>
    <scope>NUCLEOTIDE SEQUENCE</scope>
    <source>
        <strain evidence="7">YV1</strain>
    </source>
</reference>
<evidence type="ECO:0000256" key="1">
    <source>
        <dbReference type="ARBA" id="ARBA00022490"/>
    </source>
</evidence>
<keyword evidence="5" id="KW-0678">Repressor</keyword>
<comment type="function">
    <text evidence="5">A key translational regulator that binds mRNA to regulate translation initiation and/or mRNA stability. Mediates global changes in gene expression, shifting from rapid growth to stress survival by linking envelope stress, the stringent response and the catabolite repression systems. Usually binds in the 5'-UTR; binding at or near the Shine-Dalgarno sequence prevents ribosome-binding, repressing translation, binding elsewhere in the 5'-UTR can activate translation and/or stabilize the mRNA. Its function is antagonized by small RNA(s).</text>
</comment>
<dbReference type="InterPro" id="IPR036107">
    <property type="entry name" value="CsrA_sf"/>
</dbReference>
<proteinExistence type="inferred from homology"/>
<accession>A0A6P1KFM0</accession>
<dbReference type="Pfam" id="PF02599">
    <property type="entry name" value="CsrA"/>
    <property type="match status" value="1"/>
</dbReference>
<evidence type="ECO:0000256" key="3">
    <source>
        <dbReference type="ARBA" id="ARBA00022884"/>
    </source>
</evidence>
<dbReference type="GO" id="GO:0048027">
    <property type="term" value="F:mRNA 5'-UTR binding"/>
    <property type="evidence" value="ECO:0007669"/>
    <property type="project" value="UniProtKB-UniRule"/>
</dbReference>
<dbReference type="SUPFAM" id="SSF117130">
    <property type="entry name" value="CsrA-like"/>
    <property type="match status" value="1"/>
</dbReference>
<comment type="subunit">
    <text evidence="5">Homodimer; the beta-strands of each monomer intercalate to form a hydrophobic core, while the alpha-helices form wings that extend away from the core.</text>
</comment>
<feature type="compositionally biased region" description="Polar residues" evidence="6">
    <location>
        <begin position="103"/>
        <end position="112"/>
    </location>
</feature>
<keyword evidence="2 5" id="KW-0810">Translation regulation</keyword>
<dbReference type="PANTHER" id="PTHR34984:SF1">
    <property type="entry name" value="CARBON STORAGE REGULATOR"/>
    <property type="match status" value="1"/>
</dbReference>
<dbReference type="NCBIfam" id="TIGR00202">
    <property type="entry name" value="csrA"/>
    <property type="match status" value="1"/>
</dbReference>
<name>A0A6P1KFM0_FAUOS</name>
<keyword evidence="3 5" id="KW-0694">RNA-binding</keyword>
<dbReference type="HAMAP" id="MF_00167">
    <property type="entry name" value="CsrA"/>
    <property type="match status" value="1"/>
</dbReference>
<feature type="region of interest" description="Disordered" evidence="6">
    <location>
        <begin position="59"/>
        <end position="146"/>
    </location>
</feature>
<evidence type="ECO:0000256" key="2">
    <source>
        <dbReference type="ARBA" id="ARBA00022845"/>
    </source>
</evidence>
<dbReference type="GO" id="GO:0006109">
    <property type="term" value="P:regulation of carbohydrate metabolic process"/>
    <property type="evidence" value="ECO:0007669"/>
    <property type="project" value="UniProtKB-UniRule"/>
</dbReference>
<protein>
    <recommendedName>
        <fullName evidence="5">Translational regulator CsrA</fullName>
    </recommendedName>
    <alternativeName>
        <fullName evidence="5">Carbon storage regulator</fullName>
    </alternativeName>
</protein>
<dbReference type="Gene3D" id="2.60.40.4380">
    <property type="entry name" value="Translational regulator CsrA"/>
    <property type="match status" value="1"/>
</dbReference>
<evidence type="ECO:0000256" key="6">
    <source>
        <dbReference type="SAM" id="MobiDB-lite"/>
    </source>
</evidence>
<evidence type="ECO:0000256" key="5">
    <source>
        <dbReference type="HAMAP-Rule" id="MF_00167"/>
    </source>
</evidence>
<dbReference type="FunFam" id="2.60.40.4380:FF:000001">
    <property type="entry name" value="Translational regulator CsrA"/>
    <property type="match status" value="1"/>
</dbReference>
<gene>
    <name evidence="5 7" type="primary">csrA</name>
    <name evidence="7" type="ORF">GSF12_07005</name>
</gene>
<sequence>MLILTRRVGETLMIGDEVSVTVLGVKGNQVRLGVNAPKDIAVHREEIYQRILHERTGHERTGHERMGYDNHPVDFAAHNRMGQDRSGFGAASHEAFPQERSKPSQPRNSGQQLHHLENRMENRGFGQANNNFNPAFDPFEDDYFNR</sequence>
<dbReference type="PANTHER" id="PTHR34984">
    <property type="entry name" value="CARBON STORAGE REGULATOR"/>
    <property type="match status" value="1"/>
</dbReference>
<keyword evidence="1 5" id="KW-0963">Cytoplasm</keyword>
<dbReference type="GO" id="GO:0006402">
    <property type="term" value="P:mRNA catabolic process"/>
    <property type="evidence" value="ECO:0007669"/>
    <property type="project" value="InterPro"/>
</dbReference>
<dbReference type="EMBL" id="CP047226">
    <property type="protein sequence ID" value="QHG09660.1"/>
    <property type="molecule type" value="Genomic_DNA"/>
</dbReference>
<feature type="compositionally biased region" description="Low complexity" evidence="6">
    <location>
        <begin position="128"/>
        <end position="137"/>
    </location>
</feature>
<dbReference type="GO" id="GO:0045947">
    <property type="term" value="P:negative regulation of translational initiation"/>
    <property type="evidence" value="ECO:0007669"/>
    <property type="project" value="UniProtKB-UniRule"/>
</dbReference>
<organism evidence="7">
    <name type="scientific">Faucicola osloensis</name>
    <name type="common">Moraxella osloensis</name>
    <dbReference type="NCBI Taxonomy" id="34062"/>
    <lineage>
        <taxon>Bacteria</taxon>
        <taxon>Pseudomonadati</taxon>
        <taxon>Pseudomonadota</taxon>
        <taxon>Gammaproteobacteria</taxon>
        <taxon>Moraxellales</taxon>
        <taxon>Moraxellaceae</taxon>
        <taxon>Faucicola</taxon>
    </lineage>
</organism>
<evidence type="ECO:0000256" key="4">
    <source>
        <dbReference type="ARBA" id="ARBA00023159"/>
    </source>
</evidence>